<dbReference type="InterPro" id="IPR024990">
    <property type="entry name" value="Apc1"/>
</dbReference>
<dbReference type="GO" id="GO:0060090">
    <property type="term" value="F:molecular adaptor activity"/>
    <property type="evidence" value="ECO:0007669"/>
    <property type="project" value="TreeGrafter"/>
</dbReference>
<dbReference type="PANTHER" id="PTHR12827:SF3">
    <property type="entry name" value="ANAPHASE-PROMOTING COMPLEX SUBUNIT 1"/>
    <property type="match status" value="1"/>
</dbReference>
<evidence type="ECO:0000256" key="1">
    <source>
        <dbReference type="ARBA" id="ARBA00022618"/>
    </source>
</evidence>
<evidence type="ECO:0000313" key="4">
    <source>
        <dbReference type="EMBL" id="OEH79169.1"/>
    </source>
</evidence>
<dbReference type="GO" id="GO:0007091">
    <property type="term" value="P:metaphase/anaphase transition of mitotic cell cycle"/>
    <property type="evidence" value="ECO:0007669"/>
    <property type="project" value="TreeGrafter"/>
</dbReference>
<keyword evidence="5" id="KW-1185">Reference proteome</keyword>
<dbReference type="GO" id="GO:0051301">
    <property type="term" value="P:cell division"/>
    <property type="evidence" value="ECO:0007669"/>
    <property type="project" value="UniProtKB-KW"/>
</dbReference>
<reference evidence="4 5" key="1">
    <citation type="journal article" date="2016" name="BMC Genomics">
        <title>Comparative genomics reveals Cyclospora cayetanensis possesses coccidia-like metabolism and invasion components but unique surface antigens.</title>
        <authorList>
            <person name="Liu S."/>
            <person name="Wang L."/>
            <person name="Zheng H."/>
            <person name="Xu Z."/>
            <person name="Roellig D.M."/>
            <person name="Li N."/>
            <person name="Frace M.A."/>
            <person name="Tang K."/>
            <person name="Arrowood M.J."/>
            <person name="Moss D.M."/>
            <person name="Zhang L."/>
            <person name="Feng Y."/>
            <person name="Xiao L."/>
        </authorList>
    </citation>
    <scope>NUCLEOTIDE SEQUENCE [LARGE SCALE GENOMIC DNA]</scope>
    <source>
        <strain evidence="4 5">CHN_HEN01</strain>
    </source>
</reference>
<protein>
    <submittedName>
        <fullName evidence="4">Uncharacterized protein</fullName>
    </submittedName>
</protein>
<dbReference type="PANTHER" id="PTHR12827">
    <property type="entry name" value="MEIOTIC CHECKPOINT REGULATOR TSG24 FAMILY MEMBER"/>
    <property type="match status" value="1"/>
</dbReference>
<dbReference type="AlphaFoldDB" id="A0A1D3D6V0"/>
<evidence type="ECO:0000256" key="3">
    <source>
        <dbReference type="ARBA" id="ARBA00023306"/>
    </source>
</evidence>
<gene>
    <name evidence="4" type="ORF">cyc_01472</name>
</gene>
<evidence type="ECO:0000256" key="2">
    <source>
        <dbReference type="ARBA" id="ARBA00022776"/>
    </source>
</evidence>
<comment type="caution">
    <text evidence="4">The sequence shown here is derived from an EMBL/GenBank/DDBJ whole genome shotgun (WGS) entry which is preliminary data.</text>
</comment>
<dbReference type="VEuPathDB" id="ToxoDB:cyc_01472"/>
<evidence type="ECO:0000313" key="5">
    <source>
        <dbReference type="Proteomes" id="UP000095192"/>
    </source>
</evidence>
<keyword evidence="2" id="KW-0498">Mitosis</keyword>
<keyword evidence="1" id="KW-0132">Cell division</keyword>
<dbReference type="InParanoid" id="A0A1D3D6V0"/>
<dbReference type="GO" id="GO:0031145">
    <property type="term" value="P:anaphase-promoting complex-dependent catabolic process"/>
    <property type="evidence" value="ECO:0007669"/>
    <property type="project" value="TreeGrafter"/>
</dbReference>
<dbReference type="GO" id="GO:0005680">
    <property type="term" value="C:anaphase-promoting complex"/>
    <property type="evidence" value="ECO:0007669"/>
    <property type="project" value="InterPro"/>
</dbReference>
<sequence length="593" mass="62182">MTTPLSGAKNGATGSGSSGGSLNLYKANLVRAHCIGALLWSLGLRYAGSGNSAVVLMLLQYYSAFASARIGRTGRQDVFSVLLRERHRLSTSGSSDGKGYADQLLLHHCVGLLFMGGCQWSLQRDSSLAVAALVLSLQPLPTGSPTDACGSKLLLQAERHLYALAAEPRFLRAAEVNSGKAVSLPVELLLVRPQRAACRDSGTACAAAADCSCMQAYDVHRVWLPASLPEASSILGIPGRSQMQRQLDAAVRSLCSKDVSAAAAELLALLQECAAEDKLYALPLLQHFSAVAAEAEAAGGSGASNSIHLEPQQLRELRLLLQLSLPPHAEALDGVVSSSSNSSSTGGGPACKELVTPLVTRPLLLRCSNGVAQALRSKGASHCAFLAYYAGCLHATSRAAAAAAAGERRGRTIPREMQPQSLTVLLQAASQRQEHLFAAARAALKECVDREEPPAPLGGRVCCCPTGKPAAAQTQLRALLQSCRSTASAAYVSFHALPLLPQWIRAVALEVPVLLRRLLQDLHAKTGPLQQRPLLSTAVAAMAARIAVSAAPAASAEGQQLLQSAVRHFSHALLLLLEQQQQASPSVLSAARC</sequence>
<dbReference type="Proteomes" id="UP000095192">
    <property type="component" value="Unassembled WGS sequence"/>
</dbReference>
<dbReference type="GO" id="GO:0070979">
    <property type="term" value="P:protein K11-linked ubiquitination"/>
    <property type="evidence" value="ECO:0007669"/>
    <property type="project" value="TreeGrafter"/>
</dbReference>
<name>A0A1D3D6V0_9EIME</name>
<keyword evidence="3" id="KW-0131">Cell cycle</keyword>
<proteinExistence type="predicted"/>
<organism evidence="4 5">
    <name type="scientific">Cyclospora cayetanensis</name>
    <dbReference type="NCBI Taxonomy" id="88456"/>
    <lineage>
        <taxon>Eukaryota</taxon>
        <taxon>Sar</taxon>
        <taxon>Alveolata</taxon>
        <taxon>Apicomplexa</taxon>
        <taxon>Conoidasida</taxon>
        <taxon>Coccidia</taxon>
        <taxon>Eucoccidiorida</taxon>
        <taxon>Eimeriorina</taxon>
        <taxon>Eimeriidae</taxon>
        <taxon>Cyclospora</taxon>
    </lineage>
</organism>
<dbReference type="EMBL" id="JROU02000464">
    <property type="protein sequence ID" value="OEH79169.1"/>
    <property type="molecule type" value="Genomic_DNA"/>
</dbReference>
<accession>A0A1D3D6V0</accession>